<dbReference type="InterPro" id="IPR022761">
    <property type="entry name" value="Fumarate_lyase_N"/>
</dbReference>
<evidence type="ECO:0000313" key="14">
    <source>
        <dbReference type="EMBL" id="KRM96663.1"/>
    </source>
</evidence>
<reference evidence="14 15" key="1">
    <citation type="journal article" date="2015" name="Genome Announc.">
        <title>Expanding the biotechnology potential of lactobacilli through comparative genomics of 213 strains and associated genera.</title>
        <authorList>
            <person name="Sun Z."/>
            <person name="Harris H.M."/>
            <person name="McCann A."/>
            <person name="Guo C."/>
            <person name="Argimon S."/>
            <person name="Zhang W."/>
            <person name="Yang X."/>
            <person name="Jeffery I.B."/>
            <person name="Cooney J.C."/>
            <person name="Kagawa T.F."/>
            <person name="Liu W."/>
            <person name="Song Y."/>
            <person name="Salvetti E."/>
            <person name="Wrobel A."/>
            <person name="Rasinkangas P."/>
            <person name="Parkhill J."/>
            <person name="Rea M.C."/>
            <person name="O'Sullivan O."/>
            <person name="Ritari J."/>
            <person name="Douillard F.P."/>
            <person name="Paul Ross R."/>
            <person name="Yang R."/>
            <person name="Briner A.E."/>
            <person name="Felis G.E."/>
            <person name="de Vos W.M."/>
            <person name="Barrangou R."/>
            <person name="Klaenhammer T.R."/>
            <person name="Caufield P.W."/>
            <person name="Cui Y."/>
            <person name="Zhang H."/>
            <person name="O'Toole P.W."/>
        </authorList>
    </citation>
    <scope>NUCLEOTIDE SEQUENCE [LARGE SCALE GENOMIC DNA]</scope>
    <source>
        <strain evidence="14 15">DSM 21051</strain>
    </source>
</reference>
<dbReference type="FunFam" id="1.20.200.10:FF:000008">
    <property type="entry name" value="Adenylosuccinate lyase"/>
    <property type="match status" value="1"/>
</dbReference>
<comment type="similarity">
    <text evidence="3 12">Belongs to the lyase 1 family. Adenylosuccinate lyase subfamily.</text>
</comment>
<evidence type="ECO:0000259" key="13">
    <source>
        <dbReference type="SMART" id="SM00998"/>
    </source>
</evidence>
<dbReference type="NCBIfam" id="TIGR00928">
    <property type="entry name" value="purB"/>
    <property type="match status" value="1"/>
</dbReference>
<evidence type="ECO:0000256" key="11">
    <source>
        <dbReference type="NCBIfam" id="TIGR00928"/>
    </source>
</evidence>
<dbReference type="InterPro" id="IPR004769">
    <property type="entry name" value="Pur_lyase"/>
</dbReference>
<comment type="catalytic activity">
    <reaction evidence="10">
        <text>N(6)-(1,2-dicarboxyethyl)-AMP = fumarate + AMP</text>
        <dbReference type="Rhea" id="RHEA:16853"/>
        <dbReference type="ChEBI" id="CHEBI:29806"/>
        <dbReference type="ChEBI" id="CHEBI:57567"/>
        <dbReference type="ChEBI" id="CHEBI:456215"/>
        <dbReference type="EC" id="4.3.2.2"/>
    </reaction>
    <physiologicalReaction direction="left-to-right" evidence="10">
        <dbReference type="Rhea" id="RHEA:16854"/>
    </physiologicalReaction>
</comment>
<evidence type="ECO:0000256" key="1">
    <source>
        <dbReference type="ARBA" id="ARBA00004706"/>
    </source>
</evidence>
<dbReference type="GO" id="GO:0070626">
    <property type="term" value="F:(S)-2-(5-amino-1-(5-phospho-D-ribosyl)imidazole-4-carboxamido) succinate lyase (fumarate-forming) activity"/>
    <property type="evidence" value="ECO:0007669"/>
    <property type="project" value="TreeGrafter"/>
</dbReference>
<dbReference type="PANTHER" id="PTHR43172:SF1">
    <property type="entry name" value="ADENYLOSUCCINATE LYASE"/>
    <property type="match status" value="1"/>
</dbReference>
<evidence type="ECO:0000256" key="4">
    <source>
        <dbReference type="ARBA" id="ARBA00012339"/>
    </source>
</evidence>
<dbReference type="Proteomes" id="UP000051015">
    <property type="component" value="Unassembled WGS sequence"/>
</dbReference>
<dbReference type="InterPro" id="IPR019468">
    <property type="entry name" value="AdenyloSucc_lyase_C"/>
</dbReference>
<dbReference type="Pfam" id="PF10397">
    <property type="entry name" value="ADSL_C"/>
    <property type="match status" value="1"/>
</dbReference>
<dbReference type="InterPro" id="IPR008948">
    <property type="entry name" value="L-Aspartase-like"/>
</dbReference>
<dbReference type="UniPathway" id="UPA00074">
    <property type="reaction ID" value="UER00132"/>
</dbReference>
<evidence type="ECO:0000256" key="2">
    <source>
        <dbReference type="ARBA" id="ARBA00004734"/>
    </source>
</evidence>
<dbReference type="FunFam" id="1.10.40.30:FF:000007">
    <property type="entry name" value="Adenylosuccinate lyase"/>
    <property type="match status" value="1"/>
</dbReference>
<evidence type="ECO:0000256" key="8">
    <source>
        <dbReference type="ARBA" id="ARBA00024477"/>
    </source>
</evidence>
<dbReference type="PRINTS" id="PR00145">
    <property type="entry name" value="ARGSUCLYASE"/>
</dbReference>
<dbReference type="PRINTS" id="PR00149">
    <property type="entry name" value="FUMRATELYASE"/>
</dbReference>
<dbReference type="AlphaFoldDB" id="A0A0R2CYA3"/>
<evidence type="ECO:0000256" key="12">
    <source>
        <dbReference type="RuleBase" id="RU361172"/>
    </source>
</evidence>
<dbReference type="Gene3D" id="1.10.40.30">
    <property type="entry name" value="Fumarase/aspartase (C-terminal domain)"/>
    <property type="match status" value="1"/>
</dbReference>
<comment type="caution">
    <text evidence="14">The sequence shown here is derived from an EMBL/GenBank/DDBJ whole genome shotgun (WGS) entry which is preliminary data.</text>
</comment>
<dbReference type="Pfam" id="PF00206">
    <property type="entry name" value="Lyase_1"/>
    <property type="match status" value="1"/>
</dbReference>
<dbReference type="InterPro" id="IPR020557">
    <property type="entry name" value="Fumarate_lyase_CS"/>
</dbReference>
<evidence type="ECO:0000256" key="6">
    <source>
        <dbReference type="ARBA" id="ARBA00022755"/>
    </source>
</evidence>
<protein>
    <recommendedName>
        <fullName evidence="5 11">Adenylosuccinate lyase</fullName>
        <shortName evidence="12">ASL</shortName>
        <ecNumber evidence="4 11">4.3.2.2</ecNumber>
    </recommendedName>
    <alternativeName>
        <fullName evidence="9 12">Adenylosuccinase</fullName>
    </alternativeName>
</protein>
<evidence type="ECO:0000256" key="9">
    <source>
        <dbReference type="ARBA" id="ARBA00030717"/>
    </source>
</evidence>
<dbReference type="STRING" id="1423725.FC19_GL000961"/>
<keyword evidence="15" id="KW-1185">Reference proteome</keyword>
<dbReference type="EMBL" id="AYZD01000015">
    <property type="protein sequence ID" value="KRM96663.1"/>
    <property type="molecule type" value="Genomic_DNA"/>
</dbReference>
<dbReference type="GO" id="GO:0004018">
    <property type="term" value="F:N6-(1,2-dicarboxyethyl)AMP AMP-lyase (fumarate-forming) activity"/>
    <property type="evidence" value="ECO:0007669"/>
    <property type="project" value="UniProtKB-UniRule"/>
</dbReference>
<sequence length="447" mass="51366">MKSIIQKFGIEGEKIMISRYSRPEMAKKWTDEKKYECWLEVEIAADEAWSKLGHIPEEDVAKIRKNARFSVDRILEIEQTTHHDVIAFTRCVSESLGDEKKWVHYGLTSTDVVDTAYGYQLKQVNELLRQDLAQFKEIVAKKAKEYKYTVMMGRTHGVHAEPTTFGLKIARWYSEIKRDIERFEHAAEGIEAGKISGAVGTFANIDPYVEKYVCQKLGIRAQEISSQVLPRDLHAEYISALALIATSLEKFATEIRGLQKSETREVEEHFAKGQKGSSAMPHKRNPIGSENICGLARVVRGHMVTAFEDITLWHERDISHSSAERIILPDTTILIDYMLHRFGSILDSLTVFPDNMKRNMKRTFGLIYSGRVLLKLIDTGMSREEAYDLIQPKTAESWDKQVQFRPLLESDPKIMASLTPEDLDDAFDYHWHLRHVDDIFKRIGLDD</sequence>
<evidence type="ECO:0000256" key="10">
    <source>
        <dbReference type="ARBA" id="ARBA00049115"/>
    </source>
</evidence>
<proteinExistence type="inferred from homology"/>
<evidence type="ECO:0000313" key="15">
    <source>
        <dbReference type="Proteomes" id="UP000051015"/>
    </source>
</evidence>
<dbReference type="GO" id="GO:0044208">
    <property type="term" value="P:'de novo' AMP biosynthetic process"/>
    <property type="evidence" value="ECO:0007669"/>
    <property type="project" value="UniProtKB-UniPathway"/>
</dbReference>
<comment type="pathway">
    <text evidence="1 12">Purine metabolism; IMP biosynthesis via de novo pathway; 5-amino-1-(5-phospho-D-ribosyl)imidazole-4-carboxamide from 5-amino-1-(5-phospho-D-ribosyl)imidazole-4-carboxylate: step 2/2.</text>
</comment>
<dbReference type="PROSITE" id="PS00163">
    <property type="entry name" value="FUMARATE_LYASES"/>
    <property type="match status" value="1"/>
</dbReference>
<dbReference type="InterPro" id="IPR024083">
    <property type="entry name" value="Fumarase/histidase_N"/>
</dbReference>
<evidence type="ECO:0000256" key="7">
    <source>
        <dbReference type="ARBA" id="ARBA00023239"/>
    </source>
</evidence>
<keyword evidence="7 12" id="KW-0456">Lyase</keyword>
<organism evidence="14 15">
    <name type="scientific">Liquorilactobacillus aquaticus DSM 21051</name>
    <dbReference type="NCBI Taxonomy" id="1423725"/>
    <lineage>
        <taxon>Bacteria</taxon>
        <taxon>Bacillati</taxon>
        <taxon>Bacillota</taxon>
        <taxon>Bacilli</taxon>
        <taxon>Lactobacillales</taxon>
        <taxon>Lactobacillaceae</taxon>
        <taxon>Liquorilactobacillus</taxon>
    </lineage>
</organism>
<comment type="pathway">
    <text evidence="2 12">Purine metabolism; AMP biosynthesis via de novo pathway; AMP from IMP: step 2/2.</text>
</comment>
<evidence type="ECO:0000256" key="3">
    <source>
        <dbReference type="ARBA" id="ARBA00008273"/>
    </source>
</evidence>
<dbReference type="Gene3D" id="1.10.275.10">
    <property type="entry name" value="Fumarase/aspartase (N-terminal domain)"/>
    <property type="match status" value="1"/>
</dbReference>
<dbReference type="SUPFAM" id="SSF48557">
    <property type="entry name" value="L-aspartase-like"/>
    <property type="match status" value="1"/>
</dbReference>
<keyword evidence="6 12" id="KW-0658">Purine biosynthesis</keyword>
<dbReference type="InterPro" id="IPR000362">
    <property type="entry name" value="Fumarate_lyase_fam"/>
</dbReference>
<dbReference type="CDD" id="cd01360">
    <property type="entry name" value="Adenylsuccinate_lyase_1"/>
    <property type="match status" value="1"/>
</dbReference>
<dbReference type="GO" id="GO:0005829">
    <property type="term" value="C:cytosol"/>
    <property type="evidence" value="ECO:0007669"/>
    <property type="project" value="TreeGrafter"/>
</dbReference>
<dbReference type="SMART" id="SM00998">
    <property type="entry name" value="ADSL_C"/>
    <property type="match status" value="1"/>
</dbReference>
<name>A0A0R2CYA3_9LACO</name>
<comment type="catalytic activity">
    <reaction evidence="8">
        <text>(2S)-2-[5-amino-1-(5-phospho-beta-D-ribosyl)imidazole-4-carboxamido]succinate = 5-amino-1-(5-phospho-beta-D-ribosyl)imidazole-4-carboxamide + fumarate</text>
        <dbReference type="Rhea" id="RHEA:23920"/>
        <dbReference type="ChEBI" id="CHEBI:29806"/>
        <dbReference type="ChEBI" id="CHEBI:58443"/>
        <dbReference type="ChEBI" id="CHEBI:58475"/>
        <dbReference type="EC" id="4.3.2.2"/>
    </reaction>
    <physiologicalReaction direction="left-to-right" evidence="8">
        <dbReference type="Rhea" id="RHEA:23921"/>
    </physiologicalReaction>
</comment>
<dbReference type="UniPathway" id="UPA00075">
    <property type="reaction ID" value="UER00336"/>
</dbReference>
<dbReference type="PATRIC" id="fig|1423725.3.peg.989"/>
<dbReference type="PANTHER" id="PTHR43172">
    <property type="entry name" value="ADENYLOSUCCINATE LYASE"/>
    <property type="match status" value="1"/>
</dbReference>
<accession>A0A0R2CYA3</accession>
<feature type="domain" description="Adenylosuccinate lyase C-terminal" evidence="13">
    <location>
        <begin position="364"/>
        <end position="444"/>
    </location>
</feature>
<gene>
    <name evidence="14" type="ORF">FC19_GL000961</name>
</gene>
<dbReference type="GO" id="GO:0006189">
    <property type="term" value="P:'de novo' IMP biosynthetic process"/>
    <property type="evidence" value="ECO:0007669"/>
    <property type="project" value="UniProtKB-UniPathway"/>
</dbReference>
<evidence type="ECO:0000256" key="5">
    <source>
        <dbReference type="ARBA" id="ARBA00017058"/>
    </source>
</evidence>
<dbReference type="EC" id="4.3.2.2" evidence="4 11"/>
<dbReference type="FunFam" id="1.10.275.10:FF:000006">
    <property type="entry name" value="Adenylosuccinate lyase"/>
    <property type="match status" value="1"/>
</dbReference>
<dbReference type="Gene3D" id="1.20.200.10">
    <property type="entry name" value="Fumarase/aspartase (Central domain)"/>
    <property type="match status" value="1"/>
</dbReference>